<name>A0A948TQS2_9BACT</name>
<accession>A0A948TQS2</accession>
<dbReference type="InterPro" id="IPR025049">
    <property type="entry name" value="Mfa-like_1"/>
</dbReference>
<dbReference type="EMBL" id="JAHLFJ010000111">
    <property type="protein sequence ID" value="MBU3857290.1"/>
    <property type="molecule type" value="Genomic_DNA"/>
</dbReference>
<dbReference type="Proteomes" id="UP000784286">
    <property type="component" value="Unassembled WGS sequence"/>
</dbReference>
<dbReference type="InterPro" id="IPR042278">
    <property type="entry name" value="Mfa-like_1_N"/>
</dbReference>
<evidence type="ECO:0000256" key="2">
    <source>
        <dbReference type="SAM" id="SignalP"/>
    </source>
</evidence>
<proteinExistence type="predicted"/>
<evidence type="ECO:0000313" key="3">
    <source>
        <dbReference type="EMBL" id="MBU3857290.1"/>
    </source>
</evidence>
<evidence type="ECO:0000256" key="1">
    <source>
        <dbReference type="SAM" id="MobiDB-lite"/>
    </source>
</evidence>
<comment type="caution">
    <text evidence="3">The sequence shown here is derived from an EMBL/GenBank/DDBJ whole genome shotgun (WGS) entry which is preliminary data.</text>
</comment>
<keyword evidence="2" id="KW-0732">Signal</keyword>
<feature type="signal peptide" evidence="2">
    <location>
        <begin position="1"/>
        <end position="17"/>
    </location>
</feature>
<dbReference type="CDD" id="cd13120">
    <property type="entry name" value="BF2867_like_N"/>
    <property type="match status" value="1"/>
</dbReference>
<organism evidence="3 4">
    <name type="scientific">Candidatus Phocaeicola excrementipullorum</name>
    <dbReference type="NCBI Taxonomy" id="2838731"/>
    <lineage>
        <taxon>Bacteria</taxon>
        <taxon>Pseudomonadati</taxon>
        <taxon>Bacteroidota</taxon>
        <taxon>Bacteroidia</taxon>
        <taxon>Bacteroidales</taxon>
        <taxon>Bacteroidaceae</taxon>
        <taxon>Phocaeicola</taxon>
    </lineage>
</organism>
<dbReference type="AlphaFoldDB" id="A0A948TQS2"/>
<evidence type="ECO:0000313" key="4">
    <source>
        <dbReference type="Proteomes" id="UP000784286"/>
    </source>
</evidence>
<gene>
    <name evidence="3" type="ORF">H9928_12285</name>
</gene>
<feature type="chain" id="PRO_5037728157" evidence="2">
    <location>
        <begin position="18"/>
        <end position="386"/>
    </location>
</feature>
<sequence length="386" mass="41258">MKSNIILSLAIVSASFAACSNDEVVDVNSGKGIAFRTLVDASTREGNQETSASLNAFKVTAIRSTGTEFETDVTKSGDAWNTAGTYYWPEYELKFYAYANGPASGKGTVTINKDSKTISDFTPDGNVTNHKDLLIAYKAGTKETYNAAPVPLNFKHALSQIEVKAKNAKSSSIKVEIIGVKMVNMATKASLTFPETELGANVKLADNAWGSHADQNMPAKAYYSNGTEAVTLDGTLKSVMFGEKNFMVIPQQLTPWNGTKNNPAAEINKQGAYLAVLCRISNISDAGETLIYPQPTESDNKAGKYAYSAVAINTNWQPGKKYVYNLTFCGDGGGAGKIDPNPENPGGTDDKTDETPGTGGQDILGGPITFTVSVDDWEEVPTDINM</sequence>
<protein>
    <submittedName>
        <fullName evidence="3">Fimbrillin family protein</fullName>
    </submittedName>
</protein>
<reference evidence="3" key="1">
    <citation type="journal article" date="2021" name="PeerJ">
        <title>Extensive microbial diversity within the chicken gut microbiome revealed by metagenomics and culture.</title>
        <authorList>
            <person name="Gilroy R."/>
            <person name="Ravi A."/>
            <person name="Getino M."/>
            <person name="Pursley I."/>
            <person name="Horton D.L."/>
            <person name="Alikhan N.F."/>
            <person name="Baker D."/>
            <person name="Gharbi K."/>
            <person name="Hall N."/>
            <person name="Watson M."/>
            <person name="Adriaenssens E.M."/>
            <person name="Foster-Nyarko E."/>
            <person name="Jarju S."/>
            <person name="Secka A."/>
            <person name="Antonio M."/>
            <person name="Oren A."/>
            <person name="Chaudhuri R.R."/>
            <person name="La Ragione R."/>
            <person name="Hildebrand F."/>
            <person name="Pallen M.J."/>
        </authorList>
    </citation>
    <scope>NUCLEOTIDE SEQUENCE</scope>
    <source>
        <strain evidence="3">8470</strain>
    </source>
</reference>
<reference evidence="3" key="2">
    <citation type="submission" date="2021-04" db="EMBL/GenBank/DDBJ databases">
        <authorList>
            <person name="Gilroy R."/>
        </authorList>
    </citation>
    <scope>NUCLEOTIDE SEQUENCE</scope>
    <source>
        <strain evidence="3">8470</strain>
    </source>
</reference>
<dbReference type="Pfam" id="PF13149">
    <property type="entry name" value="Mfa_like_1"/>
    <property type="match status" value="1"/>
</dbReference>
<dbReference type="PROSITE" id="PS51257">
    <property type="entry name" value="PROKAR_LIPOPROTEIN"/>
    <property type="match status" value="1"/>
</dbReference>
<feature type="region of interest" description="Disordered" evidence="1">
    <location>
        <begin position="335"/>
        <end position="365"/>
    </location>
</feature>
<dbReference type="Gene3D" id="2.60.40.2620">
    <property type="entry name" value="Fimbrillin-like"/>
    <property type="match status" value="1"/>
</dbReference>